<name>T1GWN7_MEGSC</name>
<dbReference type="InterPro" id="IPR027417">
    <property type="entry name" value="P-loop_NTPase"/>
</dbReference>
<dbReference type="Proteomes" id="UP000015102">
    <property type="component" value="Unassembled WGS sequence"/>
</dbReference>
<proteinExistence type="predicted"/>
<evidence type="ECO:0000313" key="2">
    <source>
        <dbReference type="EnsemblMetazoa" id="MESCA008215-PA"/>
    </source>
</evidence>
<dbReference type="GO" id="GO:0140359">
    <property type="term" value="F:ABC-type transporter activity"/>
    <property type="evidence" value="ECO:0007669"/>
    <property type="project" value="InterPro"/>
</dbReference>
<accession>T1GWN7</accession>
<dbReference type="Gene3D" id="3.40.50.300">
    <property type="entry name" value="P-loop containing nucleotide triphosphate hydrolases"/>
    <property type="match status" value="1"/>
</dbReference>
<keyword evidence="1" id="KW-0812">Transmembrane</keyword>
<reference evidence="3" key="1">
    <citation type="submission" date="2013-02" db="EMBL/GenBank/DDBJ databases">
        <authorList>
            <person name="Hughes D."/>
        </authorList>
    </citation>
    <scope>NUCLEOTIDE SEQUENCE</scope>
    <source>
        <strain>Durham</strain>
        <strain evidence="3">NC isolate 2 -- Noor lab</strain>
    </source>
</reference>
<dbReference type="STRING" id="36166.T1GWN7"/>
<protein>
    <recommendedName>
        <fullName evidence="4">ABC transporter domain-containing protein</fullName>
    </recommendedName>
</protein>
<sequence length="205" mass="23582">MTFLPYVIIIYYDAKLTGALRFFTNLTFTSAFSYAWDYIMRMELQGNKLSFGLVFSEGLTNEFTYAFVMIIMDTFIYAIIGYLIETFFYDEFKFHIVPRSTLDPNTGASLTNISKIYDTQRKAVDDVCLILPRNQISCILGRNGAGSPNLVILDEPCNGIDSRARKYVWDLIKLLRKDRAVFLSTHYLDEAEYLSDSITIMHNGK</sequence>
<dbReference type="EMBL" id="CAQQ02037981">
    <property type="status" value="NOT_ANNOTATED_CDS"/>
    <property type="molecule type" value="Genomic_DNA"/>
</dbReference>
<evidence type="ECO:0000313" key="3">
    <source>
        <dbReference type="Proteomes" id="UP000015102"/>
    </source>
</evidence>
<dbReference type="SUPFAM" id="SSF52540">
    <property type="entry name" value="P-loop containing nucleoside triphosphate hydrolases"/>
    <property type="match status" value="1"/>
</dbReference>
<dbReference type="HOGENOM" id="CLU_1340511_0_0_1"/>
<dbReference type="GO" id="GO:0016020">
    <property type="term" value="C:membrane"/>
    <property type="evidence" value="ECO:0007669"/>
    <property type="project" value="InterPro"/>
</dbReference>
<dbReference type="PANTHER" id="PTHR19229">
    <property type="entry name" value="ATP-BINDING CASSETTE TRANSPORTER SUBFAMILY A ABCA"/>
    <property type="match status" value="1"/>
</dbReference>
<reference evidence="2" key="2">
    <citation type="submission" date="2015-06" db="UniProtKB">
        <authorList>
            <consortium name="EnsemblMetazoa"/>
        </authorList>
    </citation>
    <scope>IDENTIFICATION</scope>
</reference>
<evidence type="ECO:0000256" key="1">
    <source>
        <dbReference type="SAM" id="Phobius"/>
    </source>
</evidence>
<feature type="transmembrane region" description="Helical" evidence="1">
    <location>
        <begin position="63"/>
        <end position="84"/>
    </location>
</feature>
<dbReference type="EMBL" id="CAQQ02037982">
    <property type="status" value="NOT_ANNOTATED_CDS"/>
    <property type="molecule type" value="Genomic_DNA"/>
</dbReference>
<evidence type="ECO:0008006" key="4">
    <source>
        <dbReference type="Google" id="ProtNLM"/>
    </source>
</evidence>
<dbReference type="EMBL" id="CAQQ02037980">
    <property type="status" value="NOT_ANNOTATED_CDS"/>
    <property type="molecule type" value="Genomic_DNA"/>
</dbReference>
<organism evidence="2 3">
    <name type="scientific">Megaselia scalaris</name>
    <name type="common">Humpbacked fly</name>
    <name type="synonym">Phora scalaris</name>
    <dbReference type="NCBI Taxonomy" id="36166"/>
    <lineage>
        <taxon>Eukaryota</taxon>
        <taxon>Metazoa</taxon>
        <taxon>Ecdysozoa</taxon>
        <taxon>Arthropoda</taxon>
        <taxon>Hexapoda</taxon>
        <taxon>Insecta</taxon>
        <taxon>Pterygota</taxon>
        <taxon>Neoptera</taxon>
        <taxon>Endopterygota</taxon>
        <taxon>Diptera</taxon>
        <taxon>Brachycera</taxon>
        <taxon>Muscomorpha</taxon>
        <taxon>Platypezoidea</taxon>
        <taxon>Phoridae</taxon>
        <taxon>Megaseliini</taxon>
        <taxon>Megaselia</taxon>
    </lineage>
</organism>
<dbReference type="AlphaFoldDB" id="T1GWN7"/>
<dbReference type="EnsemblMetazoa" id="MESCA008215-RA">
    <property type="protein sequence ID" value="MESCA008215-PA"/>
    <property type="gene ID" value="MESCA008215"/>
</dbReference>
<keyword evidence="1" id="KW-0472">Membrane</keyword>
<dbReference type="InterPro" id="IPR026082">
    <property type="entry name" value="ABCA"/>
</dbReference>
<keyword evidence="3" id="KW-1185">Reference proteome</keyword>
<keyword evidence="1" id="KW-1133">Transmembrane helix</keyword>